<dbReference type="EMBL" id="BAAAPE010000001">
    <property type="protein sequence ID" value="GAA2064668.1"/>
    <property type="molecule type" value="Genomic_DNA"/>
</dbReference>
<evidence type="ECO:0000259" key="1">
    <source>
        <dbReference type="Pfam" id="PF00561"/>
    </source>
</evidence>
<dbReference type="InterPro" id="IPR000073">
    <property type="entry name" value="AB_hydrolase_1"/>
</dbReference>
<dbReference type="PANTHER" id="PTHR43433:SF10">
    <property type="entry name" value="AB HYDROLASE-1 DOMAIN-CONTAINING PROTEIN"/>
    <property type="match status" value="1"/>
</dbReference>
<dbReference type="InterPro" id="IPR029058">
    <property type="entry name" value="AB_hydrolase_fold"/>
</dbReference>
<name>A0ABP5H6T5_9ACTN</name>
<comment type="caution">
    <text evidence="2">The sequence shown here is derived from an EMBL/GenBank/DDBJ whole genome shotgun (WGS) entry which is preliminary data.</text>
</comment>
<dbReference type="SUPFAM" id="SSF53474">
    <property type="entry name" value="alpha/beta-Hydrolases"/>
    <property type="match status" value="1"/>
</dbReference>
<feature type="domain" description="AB hydrolase-1" evidence="1">
    <location>
        <begin position="36"/>
        <end position="278"/>
    </location>
</feature>
<dbReference type="Gene3D" id="3.40.50.1820">
    <property type="entry name" value="alpha/beta hydrolase"/>
    <property type="match status" value="1"/>
</dbReference>
<dbReference type="InterPro" id="IPR050471">
    <property type="entry name" value="AB_hydrolase"/>
</dbReference>
<evidence type="ECO:0000313" key="3">
    <source>
        <dbReference type="Proteomes" id="UP001500016"/>
    </source>
</evidence>
<evidence type="ECO:0000313" key="2">
    <source>
        <dbReference type="EMBL" id="GAA2064668.1"/>
    </source>
</evidence>
<proteinExistence type="predicted"/>
<dbReference type="Pfam" id="PF00561">
    <property type="entry name" value="Abhydrolase_1"/>
    <property type="match status" value="1"/>
</dbReference>
<gene>
    <name evidence="2" type="ORF">GCM10009801_09470</name>
</gene>
<dbReference type="RefSeq" id="WP_344524200.1">
    <property type="nucleotide sequence ID" value="NZ_BAAAPE010000001.1"/>
</dbReference>
<keyword evidence="3" id="KW-1185">Reference proteome</keyword>
<sequence length="292" mass="30388">MSTRGWITPAARTGEQPLAGGRVLGWAEWGPRDGTPVLFSPGAATSRDLGFGPDAVAALGVRLIALDRPGLGASTPAPGRTFADFAEDVREFAARRGLGRPAMVGNSQGAPFALACAAAQGVVGALAVVSGADEIAHPAFAAGLPEGLARLVRLSAEDPDAAEKEFAGFTPQAMWDMVTAHSPARDLAVYQEPGFAVAYRAAMERAFARGPEGYARDTVLAMGRWEIDLADIDVPVDLWYGDEDTSHSPDQGVTLTGRVPGAVHHLVPGAGGALLWTHAGDVLRVLLERHAA</sequence>
<reference evidence="3" key="1">
    <citation type="journal article" date="2019" name="Int. J. Syst. Evol. Microbiol.">
        <title>The Global Catalogue of Microorganisms (GCM) 10K type strain sequencing project: providing services to taxonomists for standard genome sequencing and annotation.</title>
        <authorList>
            <consortium name="The Broad Institute Genomics Platform"/>
            <consortium name="The Broad Institute Genome Sequencing Center for Infectious Disease"/>
            <person name="Wu L."/>
            <person name="Ma J."/>
        </authorList>
    </citation>
    <scope>NUCLEOTIDE SEQUENCE [LARGE SCALE GENOMIC DNA]</scope>
    <source>
        <strain evidence="3">JCM 15478</strain>
    </source>
</reference>
<dbReference type="PANTHER" id="PTHR43433">
    <property type="entry name" value="HYDROLASE, ALPHA/BETA FOLD FAMILY PROTEIN"/>
    <property type="match status" value="1"/>
</dbReference>
<accession>A0ABP5H6T5</accession>
<dbReference type="Proteomes" id="UP001500016">
    <property type="component" value="Unassembled WGS sequence"/>
</dbReference>
<protein>
    <submittedName>
        <fullName evidence="2">Alpha/beta hydrolase</fullName>
    </submittedName>
</protein>
<keyword evidence="2" id="KW-0378">Hydrolase</keyword>
<dbReference type="GO" id="GO:0016787">
    <property type="term" value="F:hydrolase activity"/>
    <property type="evidence" value="ECO:0007669"/>
    <property type="project" value="UniProtKB-KW"/>
</dbReference>
<organism evidence="2 3">
    <name type="scientific">Streptomyces albiaxialis</name>
    <dbReference type="NCBI Taxonomy" id="329523"/>
    <lineage>
        <taxon>Bacteria</taxon>
        <taxon>Bacillati</taxon>
        <taxon>Actinomycetota</taxon>
        <taxon>Actinomycetes</taxon>
        <taxon>Kitasatosporales</taxon>
        <taxon>Streptomycetaceae</taxon>
        <taxon>Streptomyces</taxon>
    </lineage>
</organism>